<evidence type="ECO:0000256" key="1">
    <source>
        <dbReference type="ARBA" id="ARBA00005836"/>
    </source>
</evidence>
<evidence type="ECO:0000259" key="2">
    <source>
        <dbReference type="Pfam" id="PF01523"/>
    </source>
</evidence>
<gene>
    <name evidence="5" type="ordered locus">Turpa_3718</name>
</gene>
<feature type="domain" description="Metalloprotease TldD/E C-terminal" evidence="3">
    <location>
        <begin position="225"/>
        <end position="442"/>
    </location>
</feature>
<feature type="domain" description="Metalloprotease TldD/E central" evidence="4">
    <location>
        <begin position="113"/>
        <end position="218"/>
    </location>
</feature>
<protein>
    <submittedName>
        <fullName evidence="5">Peptidase U62 modulator of DNA gyrase</fullName>
    </submittedName>
</protein>
<dbReference type="InterPro" id="IPR045570">
    <property type="entry name" value="Metalloprtase-TldD/E_cen_dom"/>
</dbReference>
<dbReference type="InterPro" id="IPR002510">
    <property type="entry name" value="Metalloprtase-TldD/E_N"/>
</dbReference>
<dbReference type="RefSeq" id="WP_014804829.1">
    <property type="nucleotide sequence ID" value="NC_018020.1"/>
</dbReference>
<dbReference type="STRING" id="869212.Turpa_3718"/>
<dbReference type="InterPro" id="IPR035068">
    <property type="entry name" value="TldD/PmbA_N"/>
</dbReference>
<dbReference type="InterPro" id="IPR047657">
    <property type="entry name" value="PmbA"/>
</dbReference>
<dbReference type="OrthoDB" id="9803213at2"/>
<keyword evidence="6" id="KW-1185">Reference proteome</keyword>
<evidence type="ECO:0000259" key="4">
    <source>
        <dbReference type="Pfam" id="PF19290"/>
    </source>
</evidence>
<dbReference type="Proteomes" id="UP000006048">
    <property type="component" value="Chromosome"/>
</dbReference>
<dbReference type="HOGENOM" id="CLU_026425_4_0_12"/>
<comment type="similarity">
    <text evidence="1">Belongs to the peptidase U62 family.</text>
</comment>
<dbReference type="GO" id="GO:0006508">
    <property type="term" value="P:proteolysis"/>
    <property type="evidence" value="ECO:0007669"/>
    <property type="project" value="InterPro"/>
</dbReference>
<reference evidence="5 6" key="1">
    <citation type="submission" date="2012-06" db="EMBL/GenBank/DDBJ databases">
        <title>The complete chromosome of genome of Turneriella parva DSM 21527.</title>
        <authorList>
            <consortium name="US DOE Joint Genome Institute (JGI-PGF)"/>
            <person name="Lucas S."/>
            <person name="Han J."/>
            <person name="Lapidus A."/>
            <person name="Bruce D."/>
            <person name="Goodwin L."/>
            <person name="Pitluck S."/>
            <person name="Peters L."/>
            <person name="Kyrpides N."/>
            <person name="Mavromatis K."/>
            <person name="Ivanova N."/>
            <person name="Mikhailova N."/>
            <person name="Chertkov O."/>
            <person name="Detter J.C."/>
            <person name="Tapia R."/>
            <person name="Han C."/>
            <person name="Land M."/>
            <person name="Hauser L."/>
            <person name="Markowitz V."/>
            <person name="Cheng J.-F."/>
            <person name="Hugenholtz P."/>
            <person name="Woyke T."/>
            <person name="Wu D."/>
            <person name="Gronow S."/>
            <person name="Wellnitz S."/>
            <person name="Brambilla E."/>
            <person name="Klenk H.-P."/>
            <person name="Eisen J.A."/>
        </authorList>
    </citation>
    <scope>NUCLEOTIDE SEQUENCE [LARGE SCALE GENOMIC DNA]</scope>
    <source>
        <strain evidence="6">ATCC BAA-1111 / DSM 21527 / NCTC 11395 / H</strain>
    </source>
</reference>
<dbReference type="Gene3D" id="3.30.2290.10">
    <property type="entry name" value="PmbA/TldD superfamily"/>
    <property type="match status" value="1"/>
</dbReference>
<name>I4BAP5_TURPD</name>
<dbReference type="SUPFAM" id="SSF111283">
    <property type="entry name" value="Putative modulator of DNA gyrase, PmbA/TldD"/>
    <property type="match status" value="1"/>
</dbReference>
<dbReference type="EMBL" id="CP002959">
    <property type="protein sequence ID" value="AFM14352.1"/>
    <property type="molecule type" value="Genomic_DNA"/>
</dbReference>
<sequence length="442" mass="47288">MNIQSAITTLAELAAASKAQAFDIVGYDSFSESVEVFEQKISNTEIQSSAALGVRVFCDHRPGIAFTERLTPEALKICLSDAISHTQLTGAVEYSVAEPQPASEKKFDHLSPDFERVALSDLADFSRRLESETRARDARIENVPYTGAGRSSATSYFMNSKGITYEQTHQEFSAYTAAVAAAGDQKKMGFYSNSRPSFSELLPLDFAGIAARRTLEQLGAAPVKSGEYTVLFSNRVAGQILSIYQSSFFADAAQRGQSRLKGRLGERIASPLLTITSAAHDLKLKGSRARDAEGTPTRDIAVVEAGVFTNFLYNLESAGKDKRVSTGNAVRSIGSKASTGFKNLVVSPGNEPAPALLSGRVLLIDKLEGAAGCSAVSGEMSIGAQGFLYEGGVRVQPVDRITLSANIFDMLQNIEAISNEYNDQYGSVCVPDLLIGKISVAG</sequence>
<dbReference type="GO" id="GO:0008237">
    <property type="term" value="F:metallopeptidase activity"/>
    <property type="evidence" value="ECO:0007669"/>
    <property type="project" value="InterPro"/>
</dbReference>
<evidence type="ECO:0000313" key="5">
    <source>
        <dbReference type="EMBL" id="AFM14352.1"/>
    </source>
</evidence>
<evidence type="ECO:0000313" key="6">
    <source>
        <dbReference type="Proteomes" id="UP000006048"/>
    </source>
</evidence>
<dbReference type="Pfam" id="PF19290">
    <property type="entry name" value="PmbA_TldD_2nd"/>
    <property type="match status" value="1"/>
</dbReference>
<dbReference type="PANTHER" id="PTHR43421">
    <property type="entry name" value="METALLOPROTEASE PMBA"/>
    <property type="match status" value="1"/>
</dbReference>
<feature type="domain" description="Metalloprotease TldD/E N-terminal" evidence="2">
    <location>
        <begin position="23"/>
        <end position="84"/>
    </location>
</feature>
<dbReference type="InterPro" id="IPR036059">
    <property type="entry name" value="TldD/PmbA_sf"/>
</dbReference>
<dbReference type="AlphaFoldDB" id="I4BAP5"/>
<dbReference type="GO" id="GO:0005829">
    <property type="term" value="C:cytosol"/>
    <property type="evidence" value="ECO:0007669"/>
    <property type="project" value="TreeGrafter"/>
</dbReference>
<dbReference type="InterPro" id="IPR045569">
    <property type="entry name" value="Metalloprtase-TldD/E_C"/>
</dbReference>
<evidence type="ECO:0000259" key="3">
    <source>
        <dbReference type="Pfam" id="PF19289"/>
    </source>
</evidence>
<dbReference type="PANTHER" id="PTHR43421:SF1">
    <property type="entry name" value="METALLOPROTEASE PMBA"/>
    <property type="match status" value="1"/>
</dbReference>
<proteinExistence type="inferred from homology"/>
<dbReference type="Pfam" id="PF01523">
    <property type="entry name" value="PmbA_TldD_1st"/>
    <property type="match status" value="1"/>
</dbReference>
<accession>I4BAP5</accession>
<dbReference type="Pfam" id="PF19289">
    <property type="entry name" value="PmbA_TldD_3rd"/>
    <property type="match status" value="1"/>
</dbReference>
<dbReference type="KEGG" id="tpx:Turpa_3718"/>
<dbReference type="PATRIC" id="fig|869212.3.peg.3744"/>
<organism evidence="5 6">
    <name type="scientific">Turneriella parva (strain ATCC BAA-1111 / DSM 21527 / NCTC 11395 / H)</name>
    <name type="common">Leptospira parva</name>
    <dbReference type="NCBI Taxonomy" id="869212"/>
    <lineage>
        <taxon>Bacteria</taxon>
        <taxon>Pseudomonadati</taxon>
        <taxon>Spirochaetota</taxon>
        <taxon>Spirochaetia</taxon>
        <taxon>Leptospirales</taxon>
        <taxon>Leptospiraceae</taxon>
        <taxon>Turneriella</taxon>
    </lineage>
</organism>